<dbReference type="Proteomes" id="UP000187203">
    <property type="component" value="Unassembled WGS sequence"/>
</dbReference>
<accession>A0A1R3KKG2</accession>
<reference evidence="3" key="1">
    <citation type="submission" date="2013-09" db="EMBL/GenBank/DDBJ databases">
        <title>Corchorus olitorius genome sequencing.</title>
        <authorList>
            <person name="Alam M."/>
            <person name="Haque M.S."/>
            <person name="Islam M.S."/>
            <person name="Emdad E.M."/>
            <person name="Islam M.M."/>
            <person name="Ahmed B."/>
            <person name="Halim A."/>
            <person name="Hossen Q.M.M."/>
            <person name="Hossain M.Z."/>
            <person name="Ahmed R."/>
            <person name="Khan M.M."/>
            <person name="Islam R."/>
            <person name="Rashid M.M."/>
            <person name="Khan S.A."/>
            <person name="Rahman M.S."/>
            <person name="Alam M."/>
            <person name="Yahiya A.S."/>
            <person name="Khan M.S."/>
            <person name="Azam M.S."/>
            <person name="Haque T."/>
            <person name="Lashkar M.Z.H."/>
            <person name="Akhand A.I."/>
            <person name="Morshed G."/>
            <person name="Roy S."/>
            <person name="Uddin K.S."/>
            <person name="Rabeya T."/>
            <person name="Hossain A.S."/>
            <person name="Chowdhury A."/>
            <person name="Snigdha A.R."/>
            <person name="Mortoza M.S."/>
            <person name="Matin S.A."/>
            <person name="Hoque S.M.E."/>
            <person name="Islam M.K."/>
            <person name="Roy D.K."/>
            <person name="Haider R."/>
            <person name="Moosa M.M."/>
            <person name="Elias S.M."/>
            <person name="Hasan A.M."/>
            <person name="Jahan S."/>
            <person name="Shafiuddin M."/>
            <person name="Mahmood N."/>
            <person name="Shommy N.S."/>
        </authorList>
    </citation>
    <scope>NUCLEOTIDE SEQUENCE [LARGE SCALE GENOMIC DNA]</scope>
    <source>
        <strain evidence="3">cv. O-4</strain>
    </source>
</reference>
<evidence type="ECO:0000313" key="2">
    <source>
        <dbReference type="EMBL" id="OMP07572.1"/>
    </source>
</evidence>
<evidence type="ECO:0000256" key="1">
    <source>
        <dbReference type="SAM" id="MobiDB-lite"/>
    </source>
</evidence>
<sequence>MATEFERANPFTQVFTKHQKTRKKATLPT</sequence>
<comment type="caution">
    <text evidence="2">The sequence shown here is derived from an EMBL/GenBank/DDBJ whole genome shotgun (WGS) entry which is preliminary data.</text>
</comment>
<protein>
    <submittedName>
        <fullName evidence="2">Uncharacterized protein</fullName>
    </submittedName>
</protein>
<organism evidence="2 3">
    <name type="scientific">Corchorus olitorius</name>
    <dbReference type="NCBI Taxonomy" id="93759"/>
    <lineage>
        <taxon>Eukaryota</taxon>
        <taxon>Viridiplantae</taxon>
        <taxon>Streptophyta</taxon>
        <taxon>Embryophyta</taxon>
        <taxon>Tracheophyta</taxon>
        <taxon>Spermatophyta</taxon>
        <taxon>Magnoliopsida</taxon>
        <taxon>eudicotyledons</taxon>
        <taxon>Gunneridae</taxon>
        <taxon>Pentapetalae</taxon>
        <taxon>rosids</taxon>
        <taxon>malvids</taxon>
        <taxon>Malvales</taxon>
        <taxon>Malvaceae</taxon>
        <taxon>Grewioideae</taxon>
        <taxon>Apeibeae</taxon>
        <taxon>Corchorus</taxon>
    </lineage>
</organism>
<proteinExistence type="predicted"/>
<feature type="compositionally biased region" description="Basic residues" evidence="1">
    <location>
        <begin position="17"/>
        <end position="29"/>
    </location>
</feature>
<gene>
    <name evidence="2" type="ORF">COLO4_07225</name>
</gene>
<dbReference type="EMBL" id="AWUE01013161">
    <property type="protein sequence ID" value="OMP07572.1"/>
    <property type="molecule type" value="Genomic_DNA"/>
</dbReference>
<feature type="region of interest" description="Disordered" evidence="1">
    <location>
        <begin position="1"/>
        <end position="29"/>
    </location>
</feature>
<name>A0A1R3KKG2_9ROSI</name>
<dbReference type="AlphaFoldDB" id="A0A1R3KKG2"/>
<evidence type="ECO:0000313" key="3">
    <source>
        <dbReference type="Proteomes" id="UP000187203"/>
    </source>
</evidence>
<keyword evidence="3" id="KW-1185">Reference proteome</keyword>